<dbReference type="Proteomes" id="UP000037982">
    <property type="component" value="Unassembled WGS sequence"/>
</dbReference>
<accession>A0A0N0XZH4</accession>
<proteinExistence type="predicted"/>
<keyword evidence="1" id="KW-0732">Signal</keyword>
<gene>
    <name evidence="2" type="ORF">ADL29_05205</name>
</gene>
<reference evidence="3" key="1">
    <citation type="submission" date="2015-07" db="EMBL/GenBank/DDBJ databases">
        <authorList>
            <person name="Ju K.-S."/>
            <person name="Doroghazi J.R."/>
            <person name="Metcalf W.W."/>
        </authorList>
    </citation>
    <scope>NUCLEOTIDE SEQUENCE [LARGE SCALE GENOMIC DNA]</scope>
    <source>
        <strain evidence="3">NRRL ISP-5002</strain>
    </source>
</reference>
<evidence type="ECO:0000256" key="1">
    <source>
        <dbReference type="SAM" id="SignalP"/>
    </source>
</evidence>
<sequence length="72" mass="7521">MSGLAATVLLGLAGSVTAAPQPQDRLGRVMWHPGDRAVHVEDIQGDGYTFEAWLHGHGPTAHTAHTAGRVGL</sequence>
<comment type="caution">
    <text evidence="2">The sequence shown here is derived from an EMBL/GenBank/DDBJ whole genome shotgun (WGS) entry which is preliminary data.</text>
</comment>
<name>A0A0N0XZH4_9ACTN</name>
<dbReference type="EMBL" id="LGKG01000013">
    <property type="protein sequence ID" value="KPC66327.1"/>
    <property type="molecule type" value="Genomic_DNA"/>
</dbReference>
<protein>
    <submittedName>
        <fullName evidence="2">Uncharacterized protein</fullName>
    </submittedName>
</protein>
<keyword evidence="3" id="KW-1185">Reference proteome</keyword>
<evidence type="ECO:0000313" key="3">
    <source>
        <dbReference type="Proteomes" id="UP000037982"/>
    </source>
</evidence>
<feature type="signal peptide" evidence="1">
    <location>
        <begin position="1"/>
        <end position="18"/>
    </location>
</feature>
<dbReference type="PATRIC" id="fig|66876.3.peg.1150"/>
<feature type="chain" id="PRO_5005863564" evidence="1">
    <location>
        <begin position="19"/>
        <end position="72"/>
    </location>
</feature>
<organism evidence="2 3">
    <name type="scientific">Streptomyces chattanoogensis</name>
    <dbReference type="NCBI Taxonomy" id="66876"/>
    <lineage>
        <taxon>Bacteria</taxon>
        <taxon>Bacillati</taxon>
        <taxon>Actinomycetota</taxon>
        <taxon>Actinomycetes</taxon>
        <taxon>Kitasatosporales</taxon>
        <taxon>Streptomycetaceae</taxon>
        <taxon>Streptomyces</taxon>
    </lineage>
</organism>
<evidence type="ECO:0000313" key="2">
    <source>
        <dbReference type="EMBL" id="KPC66327.1"/>
    </source>
</evidence>
<dbReference type="AlphaFoldDB" id="A0A0N0XZH4"/>